<dbReference type="OrthoDB" id="8707547at2759"/>
<dbReference type="KEGG" id="tad:TRIADDRAFT_52797"/>
<feature type="compositionally biased region" description="Polar residues" evidence="1">
    <location>
        <begin position="201"/>
        <end position="212"/>
    </location>
</feature>
<feature type="compositionally biased region" description="Low complexity" evidence="1">
    <location>
        <begin position="300"/>
        <end position="317"/>
    </location>
</feature>
<keyword evidence="3" id="KW-1185">Reference proteome</keyword>
<feature type="compositionally biased region" description="Basic and acidic residues" evidence="1">
    <location>
        <begin position="67"/>
        <end position="91"/>
    </location>
</feature>
<reference evidence="2 3" key="1">
    <citation type="journal article" date="2008" name="Nature">
        <title>The Trichoplax genome and the nature of placozoans.</title>
        <authorList>
            <person name="Srivastava M."/>
            <person name="Begovic E."/>
            <person name="Chapman J."/>
            <person name="Putnam N.H."/>
            <person name="Hellsten U."/>
            <person name="Kawashima T."/>
            <person name="Kuo A."/>
            <person name="Mitros T."/>
            <person name="Salamov A."/>
            <person name="Carpenter M.L."/>
            <person name="Signorovitch A.Y."/>
            <person name="Moreno M.A."/>
            <person name="Kamm K."/>
            <person name="Grimwood J."/>
            <person name="Schmutz J."/>
            <person name="Shapiro H."/>
            <person name="Grigoriev I.V."/>
            <person name="Buss L.W."/>
            <person name="Schierwater B."/>
            <person name="Dellaporta S.L."/>
            <person name="Rokhsar D.S."/>
        </authorList>
    </citation>
    <scope>NUCLEOTIDE SEQUENCE [LARGE SCALE GENOMIC DNA]</scope>
    <source>
        <strain evidence="2 3">Grell-BS-1999</strain>
    </source>
</reference>
<organism evidence="2 3">
    <name type="scientific">Trichoplax adhaerens</name>
    <name type="common">Trichoplax reptans</name>
    <dbReference type="NCBI Taxonomy" id="10228"/>
    <lineage>
        <taxon>Eukaryota</taxon>
        <taxon>Metazoa</taxon>
        <taxon>Placozoa</taxon>
        <taxon>Uniplacotomia</taxon>
        <taxon>Trichoplacea</taxon>
        <taxon>Trichoplacidae</taxon>
        <taxon>Trichoplax</taxon>
    </lineage>
</organism>
<dbReference type="CTD" id="6749594"/>
<dbReference type="AlphaFoldDB" id="B3RKC7"/>
<dbReference type="EMBL" id="DS985241">
    <property type="protein sequence ID" value="EDV29904.1"/>
    <property type="molecule type" value="Genomic_DNA"/>
</dbReference>
<dbReference type="Proteomes" id="UP000009022">
    <property type="component" value="Unassembled WGS sequence"/>
</dbReference>
<feature type="compositionally biased region" description="Polar residues" evidence="1">
    <location>
        <begin position="92"/>
        <end position="120"/>
    </location>
</feature>
<dbReference type="HOGENOM" id="CLU_856121_0_0_1"/>
<dbReference type="PhylomeDB" id="B3RKC7"/>
<evidence type="ECO:0000313" key="2">
    <source>
        <dbReference type="EMBL" id="EDV29904.1"/>
    </source>
</evidence>
<dbReference type="InParanoid" id="B3RKC7"/>
<dbReference type="RefSeq" id="XP_002109106.1">
    <property type="nucleotide sequence ID" value="XM_002109070.1"/>
</dbReference>
<protein>
    <submittedName>
        <fullName evidence="2">Uncharacterized protein</fullName>
    </submittedName>
</protein>
<evidence type="ECO:0000256" key="1">
    <source>
        <dbReference type="SAM" id="MobiDB-lite"/>
    </source>
</evidence>
<gene>
    <name evidence="2" type="ORF">TRIADDRAFT_52797</name>
</gene>
<feature type="region of interest" description="Disordered" evidence="1">
    <location>
        <begin position="193"/>
        <end position="215"/>
    </location>
</feature>
<feature type="region of interest" description="Disordered" evidence="1">
    <location>
        <begin position="67"/>
        <end position="133"/>
    </location>
</feature>
<feature type="region of interest" description="Disordered" evidence="1">
    <location>
        <begin position="291"/>
        <end position="317"/>
    </location>
</feature>
<proteinExistence type="predicted"/>
<dbReference type="GeneID" id="6749594"/>
<sequence>MSIRAVVQRTVTYAVHQSPRAIVLDSWASASHLPWHLRRLARPPFLSEACFFNPLINHLEKLREVKTTDRKSHGKEESGHKSQCKTKDESSHASAEQNQPSHDENQAQAKNLSGKTTTKQSENSSSQNNRDDNDVYYKTSIARCKPFSPWFGSMPAWPLRFVEEALDELSPQSMFQHHLKLRNAMYNRAFPQESEGKMQEDNSSSKQANQNIDKARYTYHKSTITKSNGEKKVTVTRSIGDRKHTLTTLIDADGNQQTTEDYINVHENQVEQFETDLKAYSQYEGKESIMDNNIGINENPTESTASASAEPSLTKDQ</sequence>
<evidence type="ECO:0000313" key="3">
    <source>
        <dbReference type="Proteomes" id="UP000009022"/>
    </source>
</evidence>
<name>B3RKC7_TRIAD</name>
<accession>B3RKC7</accession>